<sequence>MATGNDVSGRRRRQPGGNCCPALVATSARWSSADPTVVRAASACTKRVGAFIHPVPPSHPPFSRPRAARRNGRPAAAAAARFSARPPSLSRVPRAFPARPAFHFLYLSFPSPPFLSALLSLSFYPSSHRPSNL</sequence>
<evidence type="ECO:0000256" key="1">
    <source>
        <dbReference type="SAM" id="MobiDB-lite"/>
    </source>
</evidence>
<name>A0A914XAS2_9BILA</name>
<protein>
    <submittedName>
        <fullName evidence="3">Uncharacterized protein</fullName>
    </submittedName>
</protein>
<evidence type="ECO:0000313" key="2">
    <source>
        <dbReference type="Proteomes" id="UP000887566"/>
    </source>
</evidence>
<feature type="compositionally biased region" description="Low complexity" evidence="1">
    <location>
        <begin position="73"/>
        <end position="83"/>
    </location>
</feature>
<organism evidence="2 3">
    <name type="scientific">Plectus sambesii</name>
    <dbReference type="NCBI Taxonomy" id="2011161"/>
    <lineage>
        <taxon>Eukaryota</taxon>
        <taxon>Metazoa</taxon>
        <taxon>Ecdysozoa</taxon>
        <taxon>Nematoda</taxon>
        <taxon>Chromadorea</taxon>
        <taxon>Plectida</taxon>
        <taxon>Plectina</taxon>
        <taxon>Plectoidea</taxon>
        <taxon>Plectidae</taxon>
        <taxon>Plectus</taxon>
    </lineage>
</organism>
<dbReference type="Proteomes" id="UP000887566">
    <property type="component" value="Unplaced"/>
</dbReference>
<dbReference type="AlphaFoldDB" id="A0A914XAS2"/>
<accession>A0A914XAS2</accession>
<keyword evidence="2" id="KW-1185">Reference proteome</keyword>
<feature type="region of interest" description="Disordered" evidence="1">
    <location>
        <begin position="55"/>
        <end position="83"/>
    </location>
</feature>
<reference evidence="3" key="1">
    <citation type="submission" date="2022-11" db="UniProtKB">
        <authorList>
            <consortium name="WormBaseParasite"/>
        </authorList>
    </citation>
    <scope>IDENTIFICATION</scope>
</reference>
<evidence type="ECO:0000313" key="3">
    <source>
        <dbReference type="WBParaSite" id="PSAMB.scaffold677size43986.g8006.t1"/>
    </source>
</evidence>
<dbReference type="WBParaSite" id="PSAMB.scaffold677size43986.g8006.t1">
    <property type="protein sequence ID" value="PSAMB.scaffold677size43986.g8006.t1"/>
    <property type="gene ID" value="PSAMB.scaffold677size43986.g8006"/>
</dbReference>
<proteinExistence type="predicted"/>